<dbReference type="SUPFAM" id="SSF54506">
    <property type="entry name" value="Diaminopimelate epimerase-like"/>
    <property type="match status" value="1"/>
</dbReference>
<dbReference type="EMBL" id="VFSV01000054">
    <property type="protein sequence ID" value="TRD15166.1"/>
    <property type="molecule type" value="Genomic_DNA"/>
</dbReference>
<dbReference type="RefSeq" id="WP_142836049.1">
    <property type="nucleotide sequence ID" value="NZ_VFSV01000054.1"/>
</dbReference>
<evidence type="ECO:0000313" key="3">
    <source>
        <dbReference type="EMBL" id="TRD15166.1"/>
    </source>
</evidence>
<gene>
    <name evidence="3" type="ORF">FEV53_17585</name>
</gene>
<dbReference type="Proteomes" id="UP000318590">
    <property type="component" value="Unassembled WGS sequence"/>
</dbReference>
<dbReference type="PANTHER" id="PTHR13774:SF32">
    <property type="entry name" value="ANTISENSE-ENHANCING SEQUENCE 1"/>
    <property type="match status" value="1"/>
</dbReference>
<comment type="caution">
    <text evidence="3">The sequence shown here is derived from an EMBL/GenBank/DDBJ whole genome shotgun (WGS) entry which is preliminary data.</text>
</comment>
<proteinExistence type="inferred from homology"/>
<dbReference type="PIRSF" id="PIRSF016184">
    <property type="entry name" value="PhzC_PhzF"/>
    <property type="match status" value="1"/>
</dbReference>
<protein>
    <submittedName>
        <fullName evidence="3">PhzF family phenazine biosynthesis protein</fullName>
    </submittedName>
</protein>
<dbReference type="GO" id="GO:0005737">
    <property type="term" value="C:cytoplasm"/>
    <property type="evidence" value="ECO:0007669"/>
    <property type="project" value="TreeGrafter"/>
</dbReference>
<sequence>MPEFLVYDVFTADRYAGNPLGVLPDAIAVPEDRMLPIAREFGFSETVFVYPPETRDGTHRLRIFTPTQEIPFAGHPVIGTAIALAQGTDCELRFELGIGTVPVTVRDGEATVTRETQIELFGHPETTLIAECLGLRRMAINMRSHGPIIASAGLPFALVELQDRERLAQAAPQIYAFRKAQATHELPLDFAVYAYVRDGNSVQARMFAPLDDIPEDPATGSAAAALGLYLAQIENGPVSLDITQGVEMGRPSRIRVEARPGEVRISGGAVRVLTGQITV</sequence>
<feature type="active site" evidence="2">
    <location>
        <position position="45"/>
    </location>
</feature>
<organism evidence="3 4">
    <name type="scientific">Palleronia caenipelagi</name>
    <dbReference type="NCBI Taxonomy" id="2489174"/>
    <lineage>
        <taxon>Bacteria</taxon>
        <taxon>Pseudomonadati</taxon>
        <taxon>Pseudomonadota</taxon>
        <taxon>Alphaproteobacteria</taxon>
        <taxon>Rhodobacterales</taxon>
        <taxon>Roseobacteraceae</taxon>
        <taxon>Palleronia</taxon>
    </lineage>
</organism>
<reference evidence="3 4" key="1">
    <citation type="submission" date="2019-06" db="EMBL/GenBank/DDBJ databases">
        <title>Paenimaribius caenipelagi gen. nov., sp. nov., isolated from a tidal flat.</title>
        <authorList>
            <person name="Yoon J.-H."/>
        </authorList>
    </citation>
    <scope>NUCLEOTIDE SEQUENCE [LARGE SCALE GENOMIC DNA]</scope>
    <source>
        <strain evidence="3 4">JBTF-M29</strain>
    </source>
</reference>
<dbReference type="PANTHER" id="PTHR13774">
    <property type="entry name" value="PHENAZINE BIOSYNTHESIS PROTEIN"/>
    <property type="match status" value="1"/>
</dbReference>
<dbReference type="OrthoDB" id="9788221at2"/>
<dbReference type="GO" id="GO:0016853">
    <property type="term" value="F:isomerase activity"/>
    <property type="evidence" value="ECO:0007669"/>
    <property type="project" value="TreeGrafter"/>
</dbReference>
<dbReference type="InterPro" id="IPR003719">
    <property type="entry name" value="Phenazine_PhzF-like"/>
</dbReference>
<evidence type="ECO:0000313" key="4">
    <source>
        <dbReference type="Proteomes" id="UP000318590"/>
    </source>
</evidence>
<evidence type="ECO:0000256" key="1">
    <source>
        <dbReference type="ARBA" id="ARBA00008270"/>
    </source>
</evidence>
<dbReference type="Gene3D" id="3.10.310.10">
    <property type="entry name" value="Diaminopimelate Epimerase, Chain A, domain 1"/>
    <property type="match status" value="2"/>
</dbReference>
<evidence type="ECO:0000256" key="2">
    <source>
        <dbReference type="PIRSR" id="PIRSR016184-1"/>
    </source>
</evidence>
<comment type="similarity">
    <text evidence="1">Belongs to the PhzF family.</text>
</comment>
<accession>A0A547PM29</accession>
<name>A0A547PM29_9RHOB</name>
<dbReference type="Pfam" id="PF02567">
    <property type="entry name" value="PhzC-PhzF"/>
    <property type="match status" value="1"/>
</dbReference>
<dbReference type="AlphaFoldDB" id="A0A547PM29"/>
<keyword evidence="4" id="KW-1185">Reference proteome</keyword>
<dbReference type="NCBIfam" id="TIGR00654">
    <property type="entry name" value="PhzF_family"/>
    <property type="match status" value="1"/>
</dbReference>